<dbReference type="SMART" id="SM00382">
    <property type="entry name" value="AAA"/>
    <property type="match status" value="1"/>
</dbReference>
<comment type="caution">
    <text evidence="10">The sequence shown here is derived from an EMBL/GenBank/DDBJ whole genome shotgun (WGS) entry which is preliminary data.</text>
</comment>
<keyword evidence="6 8" id="KW-0472">Membrane</keyword>
<proteinExistence type="inferred from homology"/>
<dbReference type="NCBIfam" id="TIGR00064">
    <property type="entry name" value="ftsY"/>
    <property type="match status" value="1"/>
</dbReference>
<evidence type="ECO:0000256" key="4">
    <source>
        <dbReference type="ARBA" id="ARBA00022801"/>
    </source>
</evidence>
<dbReference type="PROSITE" id="PS00300">
    <property type="entry name" value="SRP54"/>
    <property type="match status" value="1"/>
</dbReference>
<dbReference type="SUPFAM" id="SSF47364">
    <property type="entry name" value="Domain of the SRP/SRP receptor G-proteins"/>
    <property type="match status" value="1"/>
</dbReference>
<evidence type="ECO:0000256" key="7">
    <source>
        <dbReference type="ARBA" id="ARBA00023170"/>
    </source>
</evidence>
<reference evidence="10" key="1">
    <citation type="journal article" date="2020" name="mSystems">
        <title>Genome- and Community-Level Interaction Insights into Carbon Utilization and Element Cycling Functions of Hydrothermarchaeota in Hydrothermal Sediment.</title>
        <authorList>
            <person name="Zhou Z."/>
            <person name="Liu Y."/>
            <person name="Xu W."/>
            <person name="Pan J."/>
            <person name="Luo Z.H."/>
            <person name="Li M."/>
        </authorList>
    </citation>
    <scope>NUCLEOTIDE SEQUENCE [LARGE SCALE GENOMIC DNA]</scope>
    <source>
        <strain evidence="10">SpSt-1116</strain>
    </source>
</reference>
<dbReference type="Pfam" id="PF02881">
    <property type="entry name" value="SRP54_N"/>
    <property type="match status" value="1"/>
</dbReference>
<feature type="binding site" evidence="8">
    <location>
        <begin position="199"/>
        <end position="203"/>
    </location>
    <ligand>
        <name>GTP</name>
        <dbReference type="ChEBI" id="CHEBI:37565"/>
    </ligand>
</feature>
<evidence type="ECO:0000256" key="1">
    <source>
        <dbReference type="ARBA" id="ARBA00022475"/>
    </source>
</evidence>
<dbReference type="Gene3D" id="1.20.120.140">
    <property type="entry name" value="Signal recognition particle SRP54, nucleotide-binding domain"/>
    <property type="match status" value="1"/>
</dbReference>
<dbReference type="EMBL" id="DRZC01000019">
    <property type="protein sequence ID" value="HHQ80091.1"/>
    <property type="molecule type" value="Genomic_DNA"/>
</dbReference>
<dbReference type="SMART" id="SM00962">
    <property type="entry name" value="SRP54"/>
    <property type="match status" value="1"/>
</dbReference>
<dbReference type="SUPFAM" id="SSF52540">
    <property type="entry name" value="P-loop containing nucleoside triphosphate hydrolases"/>
    <property type="match status" value="1"/>
</dbReference>
<keyword evidence="1 8" id="KW-1003">Cell membrane</keyword>
<feature type="binding site" evidence="8">
    <location>
        <begin position="257"/>
        <end position="260"/>
    </location>
    <ligand>
        <name>GTP</name>
        <dbReference type="ChEBI" id="CHEBI:37565"/>
    </ligand>
</feature>
<dbReference type="HAMAP" id="MF_00920">
    <property type="entry name" value="FtsY"/>
    <property type="match status" value="1"/>
</dbReference>
<feature type="domain" description="SRP54-type proteins GTP-binding" evidence="9">
    <location>
        <begin position="278"/>
        <end position="291"/>
    </location>
</feature>
<sequence length="307" mass="34180">MFDRIKNAIGKLVHGLGEKLRTRELKESELDETLEEFKISLVEGDVALDVAERVAEEIKRSLLGRRIDRSIDIEGIVREAFRRVLEESYPEFKTDIFSKALEACRQAKRPYVIVFFGVNGVGKTTSIAKVAYAYKQRGITPVIVAADTFRAGAQEQLVEHARRLGVPVVRAKYGSDPAAVAYDAVTFASRRGYCAVLVDTAGRMHTEQDLMDELRKIVRVIEPDLRVLVVDSLTGNDAVEQARTFNDRVGIDAFILTKTDADVKGGTALSIIVETGKPVLFVGTGQRYEDLEEFSLDWLLGRLLSKS</sequence>
<dbReference type="GO" id="GO:0005737">
    <property type="term" value="C:cytoplasm"/>
    <property type="evidence" value="ECO:0007669"/>
    <property type="project" value="UniProtKB-SubCell"/>
</dbReference>
<keyword evidence="4 8" id="KW-0378">Hydrolase</keyword>
<gene>
    <name evidence="8 10" type="primary">ftsY</name>
    <name evidence="10" type="ORF">ENM78_01305</name>
</gene>
<feature type="binding site" evidence="8">
    <location>
        <begin position="117"/>
        <end position="124"/>
    </location>
    <ligand>
        <name>GTP</name>
        <dbReference type="ChEBI" id="CHEBI:37565"/>
    </ligand>
</feature>
<dbReference type="SMART" id="SM00963">
    <property type="entry name" value="SRP54_N"/>
    <property type="match status" value="1"/>
</dbReference>
<comment type="subunit">
    <text evidence="8">Part of the signal recognition particle protein translocation system, which is composed of SRP and FtsY.</text>
</comment>
<dbReference type="PANTHER" id="PTHR43134">
    <property type="entry name" value="SIGNAL RECOGNITION PARTICLE RECEPTOR SUBUNIT ALPHA"/>
    <property type="match status" value="1"/>
</dbReference>
<protein>
    <recommendedName>
        <fullName evidence="8">Signal recognition particle receptor FtsY</fullName>
        <shortName evidence="8">SRP receptor</shortName>
        <ecNumber evidence="8">3.6.5.4</ecNumber>
    </recommendedName>
</protein>
<keyword evidence="5 8" id="KW-0342">GTP-binding</keyword>
<evidence type="ECO:0000259" key="9">
    <source>
        <dbReference type="PROSITE" id="PS00300"/>
    </source>
</evidence>
<keyword evidence="3 8" id="KW-0547">Nucleotide-binding</keyword>
<dbReference type="InterPro" id="IPR000897">
    <property type="entry name" value="SRP54_GTPase_dom"/>
</dbReference>
<dbReference type="GO" id="GO:0005886">
    <property type="term" value="C:plasma membrane"/>
    <property type="evidence" value="ECO:0007669"/>
    <property type="project" value="UniProtKB-SubCell"/>
</dbReference>
<dbReference type="GO" id="GO:0005047">
    <property type="term" value="F:signal recognition particle binding"/>
    <property type="evidence" value="ECO:0007669"/>
    <property type="project" value="TreeGrafter"/>
</dbReference>
<comment type="subcellular location">
    <subcellularLocation>
        <location evidence="8">Cell membrane</location>
        <topology evidence="8">Peripheral membrane protein</topology>
        <orientation evidence="8">Cytoplasmic side</orientation>
    </subcellularLocation>
    <subcellularLocation>
        <location evidence="8">Cytoplasm</location>
    </subcellularLocation>
</comment>
<dbReference type="EC" id="3.6.5.4" evidence="8"/>
<evidence type="ECO:0000256" key="8">
    <source>
        <dbReference type="HAMAP-Rule" id="MF_00920"/>
    </source>
</evidence>
<keyword evidence="7 8" id="KW-0675">Receptor</keyword>
<dbReference type="InterPro" id="IPR004390">
    <property type="entry name" value="SR_rcpt_FtsY"/>
</dbReference>
<dbReference type="FunFam" id="3.40.50.300:FF:000566">
    <property type="entry name" value="Signal recognition particle receptor subunit alpha"/>
    <property type="match status" value="1"/>
</dbReference>
<evidence type="ECO:0000256" key="2">
    <source>
        <dbReference type="ARBA" id="ARBA00022490"/>
    </source>
</evidence>
<dbReference type="Gene3D" id="3.40.50.300">
    <property type="entry name" value="P-loop containing nucleotide triphosphate hydrolases"/>
    <property type="match status" value="1"/>
</dbReference>
<comment type="similarity">
    <text evidence="8">Belongs to the GTP-binding SRP family. FtsY subfamily.</text>
</comment>
<dbReference type="GO" id="GO:0005525">
    <property type="term" value="F:GTP binding"/>
    <property type="evidence" value="ECO:0007669"/>
    <property type="project" value="UniProtKB-UniRule"/>
</dbReference>
<keyword evidence="2 8" id="KW-0963">Cytoplasm</keyword>
<organism evidence="10">
    <name type="scientific">Fervidicoccus fontis</name>
    <dbReference type="NCBI Taxonomy" id="683846"/>
    <lineage>
        <taxon>Archaea</taxon>
        <taxon>Thermoproteota</taxon>
        <taxon>Thermoprotei</taxon>
        <taxon>Fervidicoccales</taxon>
        <taxon>Fervidicoccaceae</taxon>
        <taxon>Fervidicoccus</taxon>
    </lineage>
</organism>
<dbReference type="InterPro" id="IPR027417">
    <property type="entry name" value="P-loop_NTPase"/>
</dbReference>
<dbReference type="AlphaFoldDB" id="A0A7J3ZIZ0"/>
<evidence type="ECO:0000313" key="10">
    <source>
        <dbReference type="EMBL" id="HHQ80091.1"/>
    </source>
</evidence>
<dbReference type="InterPro" id="IPR036225">
    <property type="entry name" value="SRP/SRP_N"/>
</dbReference>
<dbReference type="InterPro" id="IPR042101">
    <property type="entry name" value="SRP54_N_sf"/>
</dbReference>
<dbReference type="GO" id="GO:0006614">
    <property type="term" value="P:SRP-dependent cotranslational protein targeting to membrane"/>
    <property type="evidence" value="ECO:0007669"/>
    <property type="project" value="InterPro"/>
</dbReference>
<evidence type="ECO:0000256" key="5">
    <source>
        <dbReference type="ARBA" id="ARBA00023134"/>
    </source>
</evidence>
<comment type="function">
    <text evidence="8">Involved in targeting and insertion of nascent membrane proteins into the cytoplasmic membrane. Acts as a receptor for the complex formed by the signal recognition particle (SRP) and the ribosome-nascent chain (RNC).</text>
</comment>
<dbReference type="InterPro" id="IPR013822">
    <property type="entry name" value="Signal_recog_particl_SRP54_hlx"/>
</dbReference>
<name>A0A7J3ZIZ0_9CREN</name>
<comment type="catalytic activity">
    <reaction evidence="8">
        <text>GTP + H2O = GDP + phosphate + H(+)</text>
        <dbReference type="Rhea" id="RHEA:19669"/>
        <dbReference type="ChEBI" id="CHEBI:15377"/>
        <dbReference type="ChEBI" id="CHEBI:15378"/>
        <dbReference type="ChEBI" id="CHEBI:37565"/>
        <dbReference type="ChEBI" id="CHEBI:43474"/>
        <dbReference type="ChEBI" id="CHEBI:58189"/>
        <dbReference type="EC" id="3.6.5.4"/>
    </reaction>
</comment>
<evidence type="ECO:0000256" key="3">
    <source>
        <dbReference type="ARBA" id="ARBA00022741"/>
    </source>
</evidence>
<dbReference type="PANTHER" id="PTHR43134:SF1">
    <property type="entry name" value="SIGNAL RECOGNITION PARTICLE RECEPTOR SUBUNIT ALPHA"/>
    <property type="match status" value="1"/>
</dbReference>
<dbReference type="GO" id="GO:0003924">
    <property type="term" value="F:GTPase activity"/>
    <property type="evidence" value="ECO:0007669"/>
    <property type="project" value="UniProtKB-UniRule"/>
</dbReference>
<dbReference type="Pfam" id="PF00448">
    <property type="entry name" value="SRP54"/>
    <property type="match status" value="1"/>
</dbReference>
<accession>A0A7J3ZIZ0</accession>
<dbReference type="InterPro" id="IPR003593">
    <property type="entry name" value="AAA+_ATPase"/>
</dbReference>
<evidence type="ECO:0000256" key="6">
    <source>
        <dbReference type="ARBA" id="ARBA00023136"/>
    </source>
</evidence>